<accession>A0A8B8UMK8</accession>
<dbReference type="KEGG" id="spao:SPAR_C01160"/>
<reference evidence="4" key="4">
    <citation type="submission" date="2025-08" db="UniProtKB">
        <authorList>
            <consortium name="RefSeq"/>
        </authorList>
    </citation>
    <scope>IDENTIFICATION</scope>
    <source>
        <strain evidence="4">CBS432</strain>
    </source>
</reference>
<comment type="catalytic activity">
    <reaction evidence="1">
        <text>[protein]-peptidylproline (omega=180) = [protein]-peptidylproline (omega=0)</text>
        <dbReference type="Rhea" id="RHEA:16237"/>
        <dbReference type="Rhea" id="RHEA-COMP:10747"/>
        <dbReference type="Rhea" id="RHEA-COMP:10748"/>
        <dbReference type="ChEBI" id="CHEBI:83833"/>
        <dbReference type="ChEBI" id="CHEBI:83834"/>
        <dbReference type="EC" id="5.2.1.8"/>
    </reaction>
</comment>
<dbReference type="GO" id="GO:0006457">
    <property type="term" value="P:protein folding"/>
    <property type="evidence" value="ECO:0007669"/>
    <property type="project" value="TreeGrafter"/>
</dbReference>
<organism evidence="4">
    <name type="scientific">Saccharomyces paradoxus</name>
    <name type="common">Yeast</name>
    <name type="synonym">Saccharomyces douglasii</name>
    <dbReference type="NCBI Taxonomy" id="27291"/>
    <lineage>
        <taxon>Eukaryota</taxon>
        <taxon>Fungi</taxon>
        <taxon>Dikarya</taxon>
        <taxon>Ascomycota</taxon>
        <taxon>Saccharomycotina</taxon>
        <taxon>Saccharomycetes</taxon>
        <taxon>Saccharomycetales</taxon>
        <taxon>Saccharomycetaceae</taxon>
        <taxon>Saccharomyces</taxon>
    </lineage>
</organism>
<reference evidence="4" key="1">
    <citation type="journal article" date="2017" name="Nat. Genet.">
        <title>Contrasting evolutionary genome dynamics between domesticated and wild yeasts.</title>
        <authorList>
            <person name="Yue J.X."/>
            <person name="Li J."/>
            <person name="Aigrain L."/>
            <person name="Hallin J."/>
            <person name="Persson K."/>
            <person name="Oliver K."/>
            <person name="Bergstrom A."/>
            <person name="Coupland P."/>
            <person name="Warringer J."/>
            <person name="Lagomarsino M.C."/>
            <person name="Fischer G."/>
            <person name="Durbin R."/>
            <person name="Liti G."/>
        </authorList>
    </citation>
    <scope>NUCLEOTIDE SEQUENCE</scope>
    <source>
        <strain evidence="4">CBS432</strain>
    </source>
</reference>
<reference evidence="4" key="2">
    <citation type="submission" date="2020-01" db="EMBL/GenBank/DDBJ databases">
        <title>Population-level Yeast Reference Genomes.</title>
        <authorList>
            <person name="Yue J.-X."/>
        </authorList>
    </citation>
    <scope>NUCLEOTIDE SEQUENCE</scope>
    <source>
        <strain evidence="4">CBS432</strain>
    </source>
</reference>
<dbReference type="Gene3D" id="2.40.100.10">
    <property type="entry name" value="Cyclophilin-like"/>
    <property type="match status" value="1"/>
</dbReference>
<sequence>MWLKSLLLCLYSLVLYQVHAAPASEKKLTSKDVDLQKKYEPSPPVTHRGSITIEYFDPVSQSMKEADLTFELYGTVVPKTVNNFAMLAHGVKAVVEGKDPNDIHTYSYRKTKINKVFPNKYIQGGVVAPDVGPFTVYGPKFDDENFYLKHDRPGRLAMAYFGPDSNTSEFIITTKVDGNEELDGKSVVFGQITSGLDELMDVIQYTETDEYGKPQHELRFLYFVLEILKISNILDLHATYTEKNGKFRNGDTSVGSTLKDIFPKDKGYTTSTSAFTKTTAFDLNHPVSRALMCLTVLAFCFIAYRCMHEKPRTVSLRRK</sequence>
<proteinExistence type="predicted"/>
<dbReference type="VEuPathDB" id="FungiDB:SPAR_C01160"/>
<feature type="signal peptide" evidence="2">
    <location>
        <begin position="1"/>
        <end position="20"/>
    </location>
</feature>
<dbReference type="AlphaFoldDB" id="A0A8B8UMK8"/>
<dbReference type="PROSITE" id="PS50072">
    <property type="entry name" value="CSA_PPIASE_2"/>
    <property type="match status" value="1"/>
</dbReference>
<reference evidence="4" key="3">
    <citation type="submission" date="2025-07" db="EMBL/GenBank/DDBJ databases">
        <authorList>
            <consortium name="NCBI Genome Project"/>
        </authorList>
    </citation>
    <scope>NUCLEOTIDE SEQUENCE</scope>
    <source>
        <strain evidence="4">CBS432</strain>
    </source>
</reference>
<dbReference type="GO" id="GO:0016018">
    <property type="term" value="F:cyclosporin A binding"/>
    <property type="evidence" value="ECO:0007669"/>
    <property type="project" value="TreeGrafter"/>
</dbReference>
<dbReference type="InterPro" id="IPR029000">
    <property type="entry name" value="Cyclophilin-like_dom_sf"/>
</dbReference>
<dbReference type="RefSeq" id="XP_033765003.1">
    <property type="nucleotide sequence ID" value="XM_033909112.1"/>
</dbReference>
<dbReference type="OrthoDB" id="193499at2759"/>
<keyword evidence="4" id="KW-0413">Isomerase</keyword>
<evidence type="ECO:0000313" key="4">
    <source>
        <dbReference type="RefSeq" id="XP_033765003.1"/>
    </source>
</evidence>
<feature type="domain" description="PPIase cyclophilin-type" evidence="3">
    <location>
        <begin position="55"/>
        <end position="218"/>
    </location>
</feature>
<feature type="chain" id="PRO_5034137740" evidence="2">
    <location>
        <begin position="21"/>
        <end position="319"/>
    </location>
</feature>
<dbReference type="PANTHER" id="PTHR11071:SF568">
    <property type="entry name" value="PEPTIDYL-PROLYL CIS-TRANS ISOMERASE CPR4-RELATED"/>
    <property type="match status" value="1"/>
</dbReference>
<dbReference type="GeneID" id="54629207"/>
<dbReference type="GO" id="GO:0005783">
    <property type="term" value="C:endoplasmic reticulum"/>
    <property type="evidence" value="ECO:0007669"/>
    <property type="project" value="TreeGrafter"/>
</dbReference>
<dbReference type="PRINTS" id="PR00153">
    <property type="entry name" value="CSAPPISMRASE"/>
</dbReference>
<dbReference type="InterPro" id="IPR002130">
    <property type="entry name" value="Cyclophilin-type_PPIase_dom"/>
</dbReference>
<dbReference type="GO" id="GO:0003755">
    <property type="term" value="F:peptidyl-prolyl cis-trans isomerase activity"/>
    <property type="evidence" value="ECO:0007669"/>
    <property type="project" value="UniProtKB-EC"/>
</dbReference>
<dbReference type="GO" id="GO:0000324">
    <property type="term" value="C:fungal-type vacuole"/>
    <property type="evidence" value="ECO:0007669"/>
    <property type="project" value="TreeGrafter"/>
</dbReference>
<dbReference type="CDD" id="cd00317">
    <property type="entry name" value="cyclophilin"/>
    <property type="match status" value="1"/>
</dbReference>
<keyword evidence="2" id="KW-0732">Signal</keyword>
<dbReference type="PANTHER" id="PTHR11071">
    <property type="entry name" value="PEPTIDYL-PROLYL CIS-TRANS ISOMERASE"/>
    <property type="match status" value="1"/>
</dbReference>
<gene>
    <name evidence="4" type="primary">CPR4</name>
    <name evidence="4" type="ORF">SPAR_C01160</name>
</gene>
<dbReference type="Pfam" id="PF00160">
    <property type="entry name" value="Pro_isomerase"/>
    <property type="match status" value="1"/>
</dbReference>
<evidence type="ECO:0000256" key="2">
    <source>
        <dbReference type="SAM" id="SignalP"/>
    </source>
</evidence>
<evidence type="ECO:0000256" key="1">
    <source>
        <dbReference type="ARBA" id="ARBA00000971"/>
    </source>
</evidence>
<protein>
    <submittedName>
        <fullName evidence="4">Peptidylprolyl isomerase family protein CPR4</fullName>
    </submittedName>
</protein>
<dbReference type="SUPFAM" id="SSF50891">
    <property type="entry name" value="Cyclophilin-like"/>
    <property type="match status" value="1"/>
</dbReference>
<evidence type="ECO:0000259" key="3">
    <source>
        <dbReference type="PROSITE" id="PS50072"/>
    </source>
</evidence>
<name>A0A8B8UMK8_SACPA</name>